<feature type="region of interest" description="Disordered" evidence="1">
    <location>
        <begin position="171"/>
        <end position="197"/>
    </location>
</feature>
<keyword evidence="2" id="KW-1133">Transmembrane helix</keyword>
<protein>
    <submittedName>
        <fullName evidence="3">Uncharacterized protein</fullName>
    </submittedName>
</protein>
<evidence type="ECO:0000313" key="3">
    <source>
        <dbReference type="EMBL" id="MBR7671700.1"/>
    </source>
</evidence>
<feature type="transmembrane region" description="Helical" evidence="2">
    <location>
        <begin position="316"/>
        <end position="334"/>
    </location>
</feature>
<reference evidence="3" key="1">
    <citation type="submission" date="2021-04" db="EMBL/GenBank/DDBJ databases">
        <title>Sequencing of actinobacteria type strains.</title>
        <authorList>
            <person name="Nguyen G.-S."/>
            <person name="Wentzel A."/>
        </authorList>
    </citation>
    <scope>NUCLEOTIDE SEQUENCE</scope>
    <source>
        <strain evidence="3">DSM 42095</strain>
    </source>
</reference>
<organism evidence="3 4">
    <name type="scientific">Streptomyces daliensis</name>
    <dbReference type="NCBI Taxonomy" id="299421"/>
    <lineage>
        <taxon>Bacteria</taxon>
        <taxon>Bacillati</taxon>
        <taxon>Actinomycetota</taxon>
        <taxon>Actinomycetes</taxon>
        <taxon>Kitasatosporales</taxon>
        <taxon>Streptomycetaceae</taxon>
        <taxon>Streptomyces</taxon>
    </lineage>
</organism>
<feature type="transmembrane region" description="Helical" evidence="2">
    <location>
        <begin position="132"/>
        <end position="155"/>
    </location>
</feature>
<evidence type="ECO:0000256" key="1">
    <source>
        <dbReference type="SAM" id="MobiDB-lite"/>
    </source>
</evidence>
<dbReference type="Proteomes" id="UP000675554">
    <property type="component" value="Unassembled WGS sequence"/>
</dbReference>
<name>A0A8T4IJX4_9ACTN</name>
<feature type="region of interest" description="Disordered" evidence="1">
    <location>
        <begin position="351"/>
        <end position="413"/>
    </location>
</feature>
<gene>
    <name evidence="3" type="ORF">KDA82_01325</name>
</gene>
<feature type="compositionally biased region" description="Pro residues" evidence="1">
    <location>
        <begin position="353"/>
        <end position="367"/>
    </location>
</feature>
<dbReference type="EMBL" id="JAGSMN010000024">
    <property type="protein sequence ID" value="MBR7671700.1"/>
    <property type="molecule type" value="Genomic_DNA"/>
</dbReference>
<dbReference type="AlphaFoldDB" id="A0A8T4IJX4"/>
<evidence type="ECO:0000256" key="2">
    <source>
        <dbReference type="SAM" id="Phobius"/>
    </source>
</evidence>
<sequence length="413" mass="42624">MPQIRALSKGARITGGVFALLFALQTWSWVVYDIANLGFGTCWDMWAGAVSAGGGPHLEAMPATTATDLGLGLLQLAAVFAAFTGAWTSGGLLTVMAVLTFSYRLPVIWHAGAHTRSTPFYVFPRFFGDSSLDVAMATSALSTLLTPVLFIVLLAGIRPWPAPPRPTALVGPDGLPVQTAQEPEPPLPSESPQHPTGPGAAVAGGYLAVLCAFSLGWCVYLLIDTDFQTWLSLLTGEHALFALLDVAPVWDWLTLAPLCAVGALLAMTRRVSARGYSLGVALASLPVALLALWGLVDRGALFTLGEEGQIASLFTKLELFLTVVGGIALIVLAVRPGVAARPGAPLQAGPMGPMGPMPMGAPGPMGPAPMGGPGQAGAPPFPQQQPPQPYFPPQQPPAAPPQGGGFGPPPPGA</sequence>
<feature type="transmembrane region" description="Helical" evidence="2">
    <location>
        <begin position="200"/>
        <end position="223"/>
    </location>
</feature>
<comment type="caution">
    <text evidence="3">The sequence shown here is derived from an EMBL/GenBank/DDBJ whole genome shotgun (WGS) entry which is preliminary data.</text>
</comment>
<feature type="transmembrane region" description="Helical" evidence="2">
    <location>
        <begin position="12"/>
        <end position="30"/>
    </location>
</feature>
<keyword evidence="2" id="KW-0812">Transmembrane</keyword>
<accession>A0A8T4IJX4</accession>
<evidence type="ECO:0000313" key="4">
    <source>
        <dbReference type="Proteomes" id="UP000675554"/>
    </source>
</evidence>
<keyword evidence="4" id="KW-1185">Reference proteome</keyword>
<feature type="compositionally biased region" description="Pro residues" evidence="1">
    <location>
        <begin position="379"/>
        <end position="400"/>
    </location>
</feature>
<feature type="transmembrane region" description="Helical" evidence="2">
    <location>
        <begin position="275"/>
        <end position="296"/>
    </location>
</feature>
<keyword evidence="2" id="KW-0472">Membrane</keyword>
<proteinExistence type="predicted"/>